<evidence type="ECO:0000313" key="2">
    <source>
        <dbReference type="Proteomes" id="UP000478052"/>
    </source>
</evidence>
<gene>
    <name evidence="1" type="ORF">FWK35_00024462</name>
</gene>
<dbReference type="AlphaFoldDB" id="A0A6G0XTB1"/>
<protein>
    <submittedName>
        <fullName evidence="1">ELKS/Rab6-interacting/CAST family member 1-like</fullName>
    </submittedName>
</protein>
<dbReference type="Proteomes" id="UP000478052">
    <property type="component" value="Unassembled WGS sequence"/>
</dbReference>
<proteinExistence type="predicted"/>
<comment type="caution">
    <text evidence="1">The sequence shown here is derived from an EMBL/GenBank/DDBJ whole genome shotgun (WGS) entry which is preliminary data.</text>
</comment>
<dbReference type="OrthoDB" id="3257061at2759"/>
<organism evidence="1 2">
    <name type="scientific">Aphis craccivora</name>
    <name type="common">Cowpea aphid</name>
    <dbReference type="NCBI Taxonomy" id="307492"/>
    <lineage>
        <taxon>Eukaryota</taxon>
        <taxon>Metazoa</taxon>
        <taxon>Ecdysozoa</taxon>
        <taxon>Arthropoda</taxon>
        <taxon>Hexapoda</taxon>
        <taxon>Insecta</taxon>
        <taxon>Pterygota</taxon>
        <taxon>Neoptera</taxon>
        <taxon>Paraneoptera</taxon>
        <taxon>Hemiptera</taxon>
        <taxon>Sternorrhyncha</taxon>
        <taxon>Aphidomorpha</taxon>
        <taxon>Aphidoidea</taxon>
        <taxon>Aphididae</taxon>
        <taxon>Aphidini</taxon>
        <taxon>Aphis</taxon>
        <taxon>Aphis</taxon>
    </lineage>
</organism>
<name>A0A6G0XTB1_APHCR</name>
<keyword evidence="2" id="KW-1185">Reference proteome</keyword>
<reference evidence="1 2" key="1">
    <citation type="submission" date="2019-08" db="EMBL/GenBank/DDBJ databases">
        <title>Whole genome of Aphis craccivora.</title>
        <authorList>
            <person name="Voronova N.V."/>
            <person name="Shulinski R.S."/>
            <person name="Bandarenka Y.V."/>
            <person name="Zhorov D.G."/>
            <person name="Warner D."/>
        </authorList>
    </citation>
    <scope>NUCLEOTIDE SEQUENCE [LARGE SCALE GENOMIC DNA]</scope>
    <source>
        <strain evidence="1">180601</strain>
        <tissue evidence="1">Whole Body</tissue>
    </source>
</reference>
<accession>A0A6G0XTB1</accession>
<evidence type="ECO:0000313" key="1">
    <source>
        <dbReference type="EMBL" id="KAF0743681.1"/>
    </source>
</evidence>
<dbReference type="EMBL" id="VUJU01007554">
    <property type="protein sequence ID" value="KAF0743681.1"/>
    <property type="molecule type" value="Genomic_DNA"/>
</dbReference>
<sequence length="355" mass="40143">MGRPSKRALKNKEAIKQIREHNILYGHELEKDKLRKKLSRVSQDIAIASEINRSKRLENPIFKKMYQIENAQNMKKRKIPSDSSLCQSISSNRRISANSTSFNRRELQKLNETSEREDFLISEYIFKWSQGLSEKCYSGHRLRFPSTVNKCNSNLLRKLDMSIATDVKSSVQICTSCHLHIKKSKIPSLYIGNGFELNNVPASVTQLNQIEKQMVSLRLPPSLVVAALNDLINKSLYKDAEIDKDWLAHVTETTMSIENGSDFESKGTGDEDTNMEPINPGTMDTMLENCDFVSFAPGEGMKPLSILIDDHAEEKAFSDLFGVLVQKLKASNVQIVMRKNKKGNTTANDVANPED</sequence>